<dbReference type="InterPro" id="IPR013780">
    <property type="entry name" value="Glyco_hydro_b"/>
</dbReference>
<dbReference type="InterPro" id="IPR017853">
    <property type="entry name" value="GH"/>
</dbReference>
<dbReference type="Proteomes" id="UP000268059">
    <property type="component" value="Chromosome"/>
</dbReference>
<dbReference type="InParanoid" id="A0A3G9J6W2"/>
<evidence type="ECO:0000313" key="4">
    <source>
        <dbReference type="EMBL" id="BBH26774.1"/>
    </source>
</evidence>
<name>A0A3G9J6W2_9FIRM</name>
<dbReference type="OrthoDB" id="9805159at2"/>
<dbReference type="KEGG" id="ebm:SG0102_17060"/>
<dbReference type="CDD" id="cd11313">
    <property type="entry name" value="AmyAc_arch_bac_AmyA"/>
    <property type="match status" value="1"/>
</dbReference>
<evidence type="ECO:0000313" key="5">
    <source>
        <dbReference type="Proteomes" id="UP000268059"/>
    </source>
</evidence>
<keyword evidence="5" id="KW-1185">Reference proteome</keyword>
<evidence type="ECO:0000259" key="1">
    <source>
        <dbReference type="SMART" id="SM00642"/>
    </source>
</evidence>
<evidence type="ECO:0000313" key="3">
    <source>
        <dbReference type="EMBL" id="BBH26772.1"/>
    </source>
</evidence>
<dbReference type="EMBL" id="AP019309">
    <property type="protein sequence ID" value="BBH26774.1"/>
    <property type="molecule type" value="Genomic_DNA"/>
</dbReference>
<dbReference type="PANTHER" id="PTHR47786">
    <property type="entry name" value="ALPHA-1,4-GLUCAN:MALTOSE-1-PHOSPHATE MALTOSYLTRANSFERASE"/>
    <property type="match status" value="1"/>
</dbReference>
<gene>
    <name evidence="2" type="primary">malS_1</name>
    <name evidence="3" type="synonym">malS_2</name>
    <name evidence="4" type="synonym">malS_3</name>
    <name evidence="2" type="ORF">SG0102_17040</name>
    <name evidence="3" type="ORF">SG0102_17060</name>
    <name evidence="4" type="ORF">SG0102_17080</name>
</gene>
<dbReference type="GO" id="GO:0005975">
    <property type="term" value="P:carbohydrate metabolic process"/>
    <property type="evidence" value="ECO:0007669"/>
    <property type="project" value="InterPro"/>
</dbReference>
<dbReference type="InterPro" id="IPR006047">
    <property type="entry name" value="GH13_cat_dom"/>
</dbReference>
<dbReference type="KEGG" id="ebm:SG0102_17040"/>
<proteinExistence type="predicted"/>
<accession>A0A3G9J6W2</accession>
<dbReference type="RefSeq" id="WP_125119597.1">
    <property type="nucleotide sequence ID" value="NZ_AP019309.1"/>
</dbReference>
<reference evidence="2 5" key="1">
    <citation type="submission" date="2018-11" db="EMBL/GenBank/DDBJ databases">
        <title>Novel Erysipelotrichaceae bacterium isolated from small intestine of a swine.</title>
        <authorList>
            <person name="Kim J.S."/>
            <person name="Choe H."/>
            <person name="Lee Y.R."/>
            <person name="Kim K.M."/>
            <person name="Park D.S."/>
        </authorList>
    </citation>
    <scope>NUCLEOTIDE SEQUENCE [LARGE SCALE GENOMIC DNA]</scope>
    <source>
        <strain evidence="2 5">SG0102</strain>
    </source>
</reference>
<dbReference type="Pfam" id="PF00128">
    <property type="entry name" value="Alpha-amylase"/>
    <property type="match status" value="2"/>
</dbReference>
<dbReference type="SUPFAM" id="SSF51445">
    <property type="entry name" value="(Trans)glycosidases"/>
    <property type="match status" value="1"/>
</dbReference>
<dbReference type="Pfam" id="PF18612">
    <property type="entry name" value="Bac_A_amyl_C"/>
    <property type="match status" value="1"/>
</dbReference>
<evidence type="ECO:0000313" key="2">
    <source>
        <dbReference type="EMBL" id="BBH26770.1"/>
    </source>
</evidence>
<dbReference type="AlphaFoldDB" id="A0A3G9J6W2"/>
<sequence>MAKDTNKQLRNEVIYSIYVRNYSKEGTFQAVMNDLDRIQSLGVDIIWLMPIHPIGKLHRKGTLGSPYAIRDYREVNPKFGSKEDFQRLCEAIHKRGMKVIIDVVYNHTSPDSYLATHHPEWFFHKADGSLGNRVGDWWDVVDLDYANHELWDYQIETLKMWAKDVDGFRCDVASMVPVDFWLAAREAVAKVRPGALWLAESVEPGFVAYNRSRGIASASDSEIYQAFDMAYDYDIFGIFKDYLAGKVSLQTYSAAINRQETIYPDNYVKARFLENHDRNRAHFSIPDEKALRNHLAFMYFNKGIAMLYNGQEAGAMHTPALFDKDPIDYDTGMDLSPLMHKLYQVKKNPIMTNSTYETKVLRDDVLMAIHHENASSPRDDQDHPYLVGLFHFHGQSSFLDLGQSGLHDGYYTNLIDGQRVEIREGTIATDGEPIILQSDEGIALFH</sequence>
<dbReference type="PANTHER" id="PTHR47786:SF2">
    <property type="entry name" value="GLYCOSYL HYDROLASE FAMILY 13 CATALYTIC DOMAIN-CONTAINING PROTEIN"/>
    <property type="match status" value="1"/>
</dbReference>
<dbReference type="Gene3D" id="3.20.20.80">
    <property type="entry name" value="Glycosidases"/>
    <property type="match status" value="1"/>
</dbReference>
<dbReference type="SMART" id="SM00642">
    <property type="entry name" value="Aamy"/>
    <property type="match status" value="1"/>
</dbReference>
<dbReference type="EMBL" id="AP019309">
    <property type="protein sequence ID" value="BBH26772.1"/>
    <property type="molecule type" value="Genomic_DNA"/>
</dbReference>
<dbReference type="KEGG" id="ebm:SG0102_17080"/>
<organism evidence="2 5">
    <name type="scientific">Intestinibaculum porci</name>
    <dbReference type="NCBI Taxonomy" id="2487118"/>
    <lineage>
        <taxon>Bacteria</taxon>
        <taxon>Bacillati</taxon>
        <taxon>Bacillota</taxon>
        <taxon>Erysipelotrichia</taxon>
        <taxon>Erysipelotrichales</taxon>
        <taxon>Erysipelotrichaceae</taxon>
        <taxon>Intestinibaculum</taxon>
    </lineage>
</organism>
<feature type="domain" description="Glycosyl hydrolase family 13 catalytic" evidence="1">
    <location>
        <begin position="16"/>
        <end position="346"/>
    </location>
</feature>
<dbReference type="EMBL" id="AP019309">
    <property type="protein sequence ID" value="BBH26770.1"/>
    <property type="molecule type" value="Genomic_DNA"/>
</dbReference>
<dbReference type="InterPro" id="IPR041331">
    <property type="entry name" value="Bac_A_amyl_C"/>
</dbReference>
<protein>
    <submittedName>
        <fullName evidence="2">Alpha-amylase</fullName>
    </submittedName>
</protein>
<dbReference type="Gene3D" id="2.60.40.1180">
    <property type="entry name" value="Golgi alpha-mannosidase II"/>
    <property type="match status" value="1"/>
</dbReference>